<dbReference type="KEGG" id="frf:LO80_08750"/>
<gene>
    <name evidence="11" type="ORF">LO80_08750</name>
</gene>
<dbReference type="PANTHER" id="PTHR38042">
    <property type="entry name" value="UROPORPHYRINOGEN-III SYNTHASE, CHLOROPLASTIC"/>
    <property type="match status" value="1"/>
</dbReference>
<evidence type="ECO:0000313" key="12">
    <source>
        <dbReference type="Proteomes" id="UP000029672"/>
    </source>
</evidence>
<keyword evidence="5 9" id="KW-0627">Porphyrin biosynthesis</keyword>
<dbReference type="Pfam" id="PF02602">
    <property type="entry name" value="HEM4"/>
    <property type="match status" value="1"/>
</dbReference>
<dbReference type="eggNOG" id="COG1587">
    <property type="taxonomic scope" value="Bacteria"/>
</dbReference>
<keyword evidence="12" id="KW-1185">Reference proteome</keyword>
<dbReference type="OrthoDB" id="5605576at2"/>
<dbReference type="InterPro" id="IPR039793">
    <property type="entry name" value="UROS/Hem4"/>
</dbReference>
<evidence type="ECO:0000256" key="7">
    <source>
        <dbReference type="ARBA" id="ARBA00040167"/>
    </source>
</evidence>
<dbReference type="EC" id="4.2.1.75" evidence="3 9"/>
<evidence type="ECO:0000256" key="5">
    <source>
        <dbReference type="ARBA" id="ARBA00023244"/>
    </source>
</evidence>
<comment type="catalytic activity">
    <reaction evidence="8 9">
        <text>hydroxymethylbilane = uroporphyrinogen III + H2O</text>
        <dbReference type="Rhea" id="RHEA:18965"/>
        <dbReference type="ChEBI" id="CHEBI:15377"/>
        <dbReference type="ChEBI" id="CHEBI:57308"/>
        <dbReference type="ChEBI" id="CHEBI:57845"/>
        <dbReference type="EC" id="4.2.1.75"/>
    </reaction>
</comment>
<dbReference type="PANTHER" id="PTHR38042:SF1">
    <property type="entry name" value="UROPORPHYRINOGEN-III SYNTHASE, CHLOROPLASTIC"/>
    <property type="match status" value="1"/>
</dbReference>
<comment type="pathway">
    <text evidence="1 9">Porphyrin-containing compound metabolism; protoporphyrin-IX biosynthesis; coproporphyrinogen-III from 5-aminolevulinate: step 3/4.</text>
</comment>
<dbReference type="UniPathway" id="UPA00251">
    <property type="reaction ID" value="UER00320"/>
</dbReference>
<organism evidence="11 12">
    <name type="scientific">Candidatus Francisella endociliophora</name>
    <dbReference type="NCBI Taxonomy" id="653937"/>
    <lineage>
        <taxon>Bacteria</taxon>
        <taxon>Pseudomonadati</taxon>
        <taxon>Pseudomonadota</taxon>
        <taxon>Gammaproteobacteria</taxon>
        <taxon>Thiotrichales</taxon>
        <taxon>Francisellaceae</taxon>
        <taxon>Francisella</taxon>
    </lineage>
</organism>
<dbReference type="STRING" id="1547445.LO80_08750"/>
<dbReference type="RefSeq" id="WP_040010425.1">
    <property type="nucleotide sequence ID" value="NZ_CP009574.1"/>
</dbReference>
<dbReference type="Gene3D" id="3.40.50.10090">
    <property type="match status" value="2"/>
</dbReference>
<comment type="function">
    <text evidence="6 9">Catalyzes cyclization of the linear tetrapyrrole, hydroxymethylbilane, to the macrocyclic uroporphyrinogen III.</text>
</comment>
<name>A0A097ER50_9GAMM</name>
<dbReference type="InterPro" id="IPR036108">
    <property type="entry name" value="4pyrrol_syn_uPrphyn_synt_sf"/>
</dbReference>
<accession>A0A097ER50</accession>
<keyword evidence="4 9" id="KW-0456">Lyase</keyword>
<evidence type="ECO:0000259" key="10">
    <source>
        <dbReference type="Pfam" id="PF02602"/>
    </source>
</evidence>
<dbReference type="GO" id="GO:0006780">
    <property type="term" value="P:uroporphyrinogen III biosynthetic process"/>
    <property type="evidence" value="ECO:0007669"/>
    <property type="project" value="UniProtKB-UniRule"/>
</dbReference>
<evidence type="ECO:0000256" key="3">
    <source>
        <dbReference type="ARBA" id="ARBA00013109"/>
    </source>
</evidence>
<dbReference type="GO" id="GO:0006782">
    <property type="term" value="P:protoporphyrinogen IX biosynthetic process"/>
    <property type="evidence" value="ECO:0007669"/>
    <property type="project" value="UniProtKB-UniRule"/>
</dbReference>
<dbReference type="AlphaFoldDB" id="A0A097ER50"/>
<evidence type="ECO:0000256" key="9">
    <source>
        <dbReference type="RuleBase" id="RU366031"/>
    </source>
</evidence>
<sequence length="251" mass="28476">MNVLVCRPTKDAKDLSEKLQKNGVAAVCLPTIKIKLINVEINLEAYTSIIFTSKYAVESLFNSIPVKSLKGKKIYSVGASTAAYLEKYEIDAIYPAKYNSKALVQLIQRNNISKERFLVVSGVSGNDLLVTELSKQTICKKLEVYERVFEDEQFLATEYKNLFSDAEPDVIITTSLDVFKSLNRILEKTQLSEQAIITITSSKMLEFVNKEGFKNTLKLERLNNNYICKQILELIEAKDVDRKKHSTTRKS</sequence>
<feature type="domain" description="Tetrapyrrole biosynthesis uroporphyrinogen III synthase" evidence="10">
    <location>
        <begin position="14"/>
        <end position="215"/>
    </location>
</feature>
<reference evidence="11 12" key="1">
    <citation type="submission" date="2014-10" db="EMBL/GenBank/DDBJ databases">
        <title>Whole genome sequence of Francisella endociliophora strain FSC1006, isolated from a laboratory culture of the marine ciliate Euplotes raikovi.</title>
        <authorList>
            <person name="Granberg M."/>
            <person name="Backman S."/>
            <person name="Lundmark E."/>
            <person name="Nilsson E."/>
            <person name="Karlsson E."/>
            <person name="Thelaus J."/>
            <person name="Ohrman C."/>
            <person name="Larkeryd A."/>
            <person name="Stenberg P."/>
        </authorList>
    </citation>
    <scope>NUCLEOTIDE SEQUENCE [LARGE SCALE GENOMIC DNA]</scope>
    <source>
        <strain evidence="11 12">FSC1006</strain>
    </source>
</reference>
<comment type="similarity">
    <text evidence="2 9">Belongs to the uroporphyrinogen-III synthase family.</text>
</comment>
<evidence type="ECO:0000256" key="6">
    <source>
        <dbReference type="ARBA" id="ARBA00037589"/>
    </source>
</evidence>
<dbReference type="EMBL" id="CP009574">
    <property type="protein sequence ID" value="AIT10050.1"/>
    <property type="molecule type" value="Genomic_DNA"/>
</dbReference>
<evidence type="ECO:0000256" key="1">
    <source>
        <dbReference type="ARBA" id="ARBA00004772"/>
    </source>
</evidence>
<dbReference type="Proteomes" id="UP000029672">
    <property type="component" value="Chromosome"/>
</dbReference>
<evidence type="ECO:0000256" key="4">
    <source>
        <dbReference type="ARBA" id="ARBA00023239"/>
    </source>
</evidence>
<evidence type="ECO:0000313" key="11">
    <source>
        <dbReference type="EMBL" id="AIT10050.1"/>
    </source>
</evidence>
<evidence type="ECO:0000256" key="8">
    <source>
        <dbReference type="ARBA" id="ARBA00048617"/>
    </source>
</evidence>
<dbReference type="HOGENOM" id="CLU_1114524_0_0_6"/>
<dbReference type="InterPro" id="IPR003754">
    <property type="entry name" value="4pyrrol_synth_uPrphyn_synth"/>
</dbReference>
<evidence type="ECO:0000256" key="2">
    <source>
        <dbReference type="ARBA" id="ARBA00008133"/>
    </source>
</evidence>
<protein>
    <recommendedName>
        <fullName evidence="7 9">Uroporphyrinogen-III synthase</fullName>
        <ecNumber evidence="3 9">4.2.1.75</ecNumber>
    </recommendedName>
</protein>
<dbReference type="CDD" id="cd06578">
    <property type="entry name" value="HemD"/>
    <property type="match status" value="1"/>
</dbReference>
<dbReference type="GO" id="GO:0004852">
    <property type="term" value="F:uroporphyrinogen-III synthase activity"/>
    <property type="evidence" value="ECO:0007669"/>
    <property type="project" value="UniProtKB-UniRule"/>
</dbReference>
<proteinExistence type="inferred from homology"/>
<dbReference type="SUPFAM" id="SSF69618">
    <property type="entry name" value="HemD-like"/>
    <property type="match status" value="1"/>
</dbReference>